<dbReference type="Gene3D" id="3.40.50.720">
    <property type="entry name" value="NAD(P)-binding Rossmann-like Domain"/>
    <property type="match status" value="1"/>
</dbReference>
<keyword evidence="4" id="KW-0521">NADP</keyword>
<evidence type="ECO:0000256" key="3">
    <source>
        <dbReference type="ARBA" id="ARBA00022605"/>
    </source>
</evidence>
<keyword evidence="5" id="KW-0220">Diaminopimelate biosynthesis</keyword>
<dbReference type="PIRSF" id="PIRSF000161">
    <property type="entry name" value="DHPR"/>
    <property type="match status" value="1"/>
</dbReference>
<dbReference type="CDD" id="cd02274">
    <property type="entry name" value="DHDPR_N"/>
    <property type="match status" value="1"/>
</dbReference>
<keyword evidence="6 16" id="KW-0560">Oxidoreductase</keyword>
<evidence type="ECO:0000259" key="15">
    <source>
        <dbReference type="Pfam" id="PF05173"/>
    </source>
</evidence>
<dbReference type="Gene3D" id="3.30.360.10">
    <property type="entry name" value="Dihydrodipicolinate Reductase, domain 2"/>
    <property type="match status" value="1"/>
</dbReference>
<dbReference type="Pfam" id="PF05173">
    <property type="entry name" value="DapB_C"/>
    <property type="match status" value="1"/>
</dbReference>
<keyword evidence="17" id="KW-1185">Reference proteome</keyword>
<dbReference type="InterPro" id="IPR000846">
    <property type="entry name" value="DapB_N"/>
</dbReference>
<comment type="catalytic activity">
    <reaction evidence="12">
        <text>(S)-2,3,4,5-tetrahydrodipicolinate + NAD(+) + H2O = (2S,4S)-4-hydroxy-2,3,4,5-tetrahydrodipicolinate + NADH + H(+)</text>
        <dbReference type="Rhea" id="RHEA:35323"/>
        <dbReference type="ChEBI" id="CHEBI:15377"/>
        <dbReference type="ChEBI" id="CHEBI:15378"/>
        <dbReference type="ChEBI" id="CHEBI:16845"/>
        <dbReference type="ChEBI" id="CHEBI:57540"/>
        <dbReference type="ChEBI" id="CHEBI:57945"/>
        <dbReference type="ChEBI" id="CHEBI:67139"/>
        <dbReference type="EC" id="1.17.1.8"/>
    </reaction>
</comment>
<evidence type="ECO:0000256" key="13">
    <source>
        <dbReference type="NCBIfam" id="TIGR00036"/>
    </source>
</evidence>
<sequence>PVVSDVSQVIDAFDVLIDFANNTEAVLGHLRILAADKNKKYTVIGTTGFNEKELEEIKQLSQDIPIVLAPNMSIGVNLLFKLVEQAVKTLRDKGFDIEVIEMHHRYKKDAPSGTAAKIVDILKKATGIEKVVYGRQGLTGERSNKEIGVFVLRGGDVVGEHTVIFATMGERIELTHRATSRDIFAKGALEAAKWIVGKPNGLYDMQDVLGLNE</sequence>
<feature type="non-terminal residue" evidence="16">
    <location>
        <position position="1"/>
    </location>
</feature>
<accession>C4FL55</accession>
<keyword evidence="8" id="KW-0457">Lysine biosynthesis</keyword>
<dbReference type="SUPFAM" id="SSF55347">
    <property type="entry name" value="Glyceraldehyde-3-phosphate dehydrogenase-like, C-terminal domain"/>
    <property type="match status" value="1"/>
</dbReference>
<evidence type="ECO:0000256" key="7">
    <source>
        <dbReference type="ARBA" id="ARBA00023027"/>
    </source>
</evidence>
<evidence type="ECO:0000256" key="4">
    <source>
        <dbReference type="ARBA" id="ARBA00022857"/>
    </source>
</evidence>
<keyword evidence="3" id="KW-0028">Amino-acid biosynthesis</keyword>
<evidence type="ECO:0000256" key="11">
    <source>
        <dbReference type="ARBA" id="ARBA00049080"/>
    </source>
</evidence>
<dbReference type="InterPro" id="IPR022663">
    <property type="entry name" value="DapB_C"/>
</dbReference>
<comment type="pathway">
    <text evidence="9">Amino-acid biosynthesis; L-lysine biosynthesis via DAP pathway; (S)-tetrahydrodipicolinate from L-aspartate: step 4/4.</text>
</comment>
<dbReference type="Pfam" id="PF01113">
    <property type="entry name" value="DapB_N"/>
    <property type="match status" value="1"/>
</dbReference>
<evidence type="ECO:0000256" key="8">
    <source>
        <dbReference type="ARBA" id="ARBA00023154"/>
    </source>
</evidence>
<dbReference type="InterPro" id="IPR022664">
    <property type="entry name" value="DapB_N_CS"/>
</dbReference>
<dbReference type="EMBL" id="ABZS01000134">
    <property type="protein sequence ID" value="EEP60200.1"/>
    <property type="molecule type" value="Genomic_DNA"/>
</dbReference>
<evidence type="ECO:0000313" key="16">
    <source>
        <dbReference type="EMBL" id="EEP60200.1"/>
    </source>
</evidence>
<dbReference type="PANTHER" id="PTHR20836:SF0">
    <property type="entry name" value="4-HYDROXY-TETRAHYDRODIPICOLINATE REDUCTASE 1, CHLOROPLASTIC-RELATED"/>
    <property type="match status" value="1"/>
</dbReference>
<dbReference type="PROSITE" id="PS01298">
    <property type="entry name" value="DAPB"/>
    <property type="match status" value="1"/>
</dbReference>
<dbReference type="PANTHER" id="PTHR20836">
    <property type="entry name" value="DIHYDRODIPICOLINATE REDUCTASE"/>
    <property type="match status" value="1"/>
</dbReference>
<dbReference type="InterPro" id="IPR036291">
    <property type="entry name" value="NAD(P)-bd_dom_sf"/>
</dbReference>
<dbReference type="AlphaFoldDB" id="C4FL55"/>
<feature type="domain" description="Dihydrodipicolinate reductase C-terminal" evidence="15">
    <location>
        <begin position="75"/>
        <end position="209"/>
    </location>
</feature>
<evidence type="ECO:0000256" key="6">
    <source>
        <dbReference type="ARBA" id="ARBA00023002"/>
    </source>
</evidence>
<organism evidence="16 17">
    <name type="scientific">Sulfurihydrogenibium yellowstonense SS-5</name>
    <dbReference type="NCBI Taxonomy" id="432331"/>
    <lineage>
        <taxon>Bacteria</taxon>
        <taxon>Pseudomonadati</taxon>
        <taxon>Aquificota</taxon>
        <taxon>Aquificia</taxon>
        <taxon>Aquificales</taxon>
        <taxon>Hydrogenothermaceae</taxon>
        <taxon>Sulfurihydrogenibium</taxon>
    </lineage>
</organism>
<reference evidence="16 17" key="1">
    <citation type="submission" date="2009-04" db="EMBL/GenBank/DDBJ databases">
        <authorList>
            <person name="Reysenbach A.-L."/>
            <person name="Heidelberg J.F."/>
            <person name="Nelson W.C."/>
        </authorList>
    </citation>
    <scope>NUCLEOTIDE SEQUENCE [LARGE SCALE GENOMIC DNA]</scope>
    <source>
        <strain evidence="16 17">SS-5</strain>
    </source>
</reference>
<evidence type="ECO:0000256" key="1">
    <source>
        <dbReference type="ARBA" id="ARBA00006642"/>
    </source>
</evidence>
<dbReference type="FunFam" id="3.30.360.10:FF:000004">
    <property type="entry name" value="4-hydroxy-tetrahydrodipicolinate reductase"/>
    <property type="match status" value="1"/>
</dbReference>
<keyword evidence="7" id="KW-0520">NAD</keyword>
<dbReference type="EC" id="1.17.1.8" evidence="10 13"/>
<dbReference type="SUPFAM" id="SSF51735">
    <property type="entry name" value="NAD(P)-binding Rossmann-fold domains"/>
    <property type="match status" value="1"/>
</dbReference>
<dbReference type="NCBIfam" id="TIGR00036">
    <property type="entry name" value="dapB"/>
    <property type="match status" value="1"/>
</dbReference>
<protein>
    <recommendedName>
        <fullName evidence="10 13">4-hydroxy-tetrahydrodipicolinate reductase</fullName>
        <ecNumber evidence="10 13">1.17.1.8</ecNumber>
    </recommendedName>
</protein>
<evidence type="ECO:0000259" key="14">
    <source>
        <dbReference type="Pfam" id="PF01113"/>
    </source>
</evidence>
<gene>
    <name evidence="16" type="primary">dapB</name>
    <name evidence="16" type="ORF">SULYE_1309</name>
</gene>
<feature type="domain" description="Dihydrodipicolinate reductase N-terminal" evidence="14">
    <location>
        <begin position="2"/>
        <end position="72"/>
    </location>
</feature>
<comment type="similarity">
    <text evidence="1">Belongs to the DapB family.</text>
</comment>
<evidence type="ECO:0000256" key="12">
    <source>
        <dbReference type="ARBA" id="ARBA00049396"/>
    </source>
</evidence>
<comment type="caution">
    <text evidence="16">The sequence shown here is derived from an EMBL/GenBank/DDBJ whole genome shotgun (WGS) entry which is preliminary data.</text>
</comment>
<comment type="catalytic activity">
    <reaction evidence="11">
        <text>(S)-2,3,4,5-tetrahydrodipicolinate + NADP(+) + H2O = (2S,4S)-4-hydroxy-2,3,4,5-tetrahydrodipicolinate + NADPH + H(+)</text>
        <dbReference type="Rhea" id="RHEA:35331"/>
        <dbReference type="ChEBI" id="CHEBI:15377"/>
        <dbReference type="ChEBI" id="CHEBI:15378"/>
        <dbReference type="ChEBI" id="CHEBI:16845"/>
        <dbReference type="ChEBI" id="CHEBI:57783"/>
        <dbReference type="ChEBI" id="CHEBI:58349"/>
        <dbReference type="ChEBI" id="CHEBI:67139"/>
        <dbReference type="EC" id="1.17.1.8"/>
    </reaction>
</comment>
<dbReference type="GO" id="GO:0005829">
    <property type="term" value="C:cytosol"/>
    <property type="evidence" value="ECO:0007669"/>
    <property type="project" value="TreeGrafter"/>
</dbReference>
<dbReference type="GO" id="GO:0019877">
    <property type="term" value="P:diaminopimelate biosynthetic process"/>
    <property type="evidence" value="ECO:0007669"/>
    <property type="project" value="UniProtKB-KW"/>
</dbReference>
<dbReference type="OrthoDB" id="9790352at2"/>
<keyword evidence="2" id="KW-0963">Cytoplasm</keyword>
<dbReference type="Proteomes" id="UP000005540">
    <property type="component" value="Unassembled WGS sequence"/>
</dbReference>
<name>C4FL55_9AQUI</name>
<proteinExistence type="inferred from homology"/>
<dbReference type="HAMAP" id="MF_00102">
    <property type="entry name" value="DapB"/>
    <property type="match status" value="1"/>
</dbReference>
<evidence type="ECO:0000256" key="5">
    <source>
        <dbReference type="ARBA" id="ARBA00022915"/>
    </source>
</evidence>
<evidence type="ECO:0000256" key="9">
    <source>
        <dbReference type="ARBA" id="ARBA00037922"/>
    </source>
</evidence>
<evidence type="ECO:0000313" key="17">
    <source>
        <dbReference type="Proteomes" id="UP000005540"/>
    </source>
</evidence>
<dbReference type="GO" id="GO:0008839">
    <property type="term" value="F:4-hydroxy-tetrahydrodipicolinate reductase"/>
    <property type="evidence" value="ECO:0007669"/>
    <property type="project" value="UniProtKB-UniRule"/>
</dbReference>
<evidence type="ECO:0000256" key="10">
    <source>
        <dbReference type="ARBA" id="ARBA00038983"/>
    </source>
</evidence>
<dbReference type="RefSeq" id="WP_007547557.1">
    <property type="nucleotide sequence ID" value="NZ_ABZS01000134.1"/>
</dbReference>
<evidence type="ECO:0000256" key="2">
    <source>
        <dbReference type="ARBA" id="ARBA00022490"/>
    </source>
</evidence>
<dbReference type="InterPro" id="IPR023940">
    <property type="entry name" value="DHDPR_bac"/>
</dbReference>
<dbReference type="GO" id="GO:0009089">
    <property type="term" value="P:lysine biosynthetic process via diaminopimelate"/>
    <property type="evidence" value="ECO:0007669"/>
    <property type="project" value="UniProtKB-UniRule"/>
</dbReference>